<name>A0A2S5TEF8_9GAMM</name>
<evidence type="ECO:0000256" key="1">
    <source>
        <dbReference type="SAM" id="SignalP"/>
    </source>
</evidence>
<feature type="chain" id="PRO_5015621899" description="Outer membrane protein beta-barrel domain-containing protein" evidence="1">
    <location>
        <begin position="21"/>
        <end position="222"/>
    </location>
</feature>
<dbReference type="AlphaFoldDB" id="A0A2S5TEF8"/>
<keyword evidence="1" id="KW-0732">Signal</keyword>
<dbReference type="EMBL" id="PSNW01000007">
    <property type="protein sequence ID" value="PPE73369.1"/>
    <property type="molecule type" value="Genomic_DNA"/>
</dbReference>
<organism evidence="2 3">
    <name type="scientific">Solimonas fluminis</name>
    <dbReference type="NCBI Taxonomy" id="2086571"/>
    <lineage>
        <taxon>Bacteria</taxon>
        <taxon>Pseudomonadati</taxon>
        <taxon>Pseudomonadota</taxon>
        <taxon>Gammaproteobacteria</taxon>
        <taxon>Nevskiales</taxon>
        <taxon>Nevskiaceae</taxon>
        <taxon>Solimonas</taxon>
    </lineage>
</organism>
<sequence length="222" mass="23471">MKLKHIAVAAALMTSGSAFAGATGNVAAFSNYLFRGITQTADDAAVQGGLDYSHASGFYTGVWTSNTSFGSYETDLYAGFAGKAGEVAYDVGYIFYGYRDATKANFSEIYGGITVAGLGLKLYYSPEFGASEDEAFYVTANYPFALSETLSLTPQIGYSFGDGVETGITLTDGEDTYLDYSLTLSKTVEGGYTFSAAVAANSEDDILGKEAFFVGLKKAFDL</sequence>
<protein>
    <recommendedName>
        <fullName evidence="4">Outer membrane protein beta-barrel domain-containing protein</fullName>
    </recommendedName>
</protein>
<dbReference type="OrthoDB" id="9793561at2"/>
<evidence type="ECO:0008006" key="4">
    <source>
        <dbReference type="Google" id="ProtNLM"/>
    </source>
</evidence>
<keyword evidence="3" id="KW-1185">Reference proteome</keyword>
<dbReference type="Proteomes" id="UP000238220">
    <property type="component" value="Unassembled WGS sequence"/>
</dbReference>
<reference evidence="2 3" key="1">
    <citation type="submission" date="2018-02" db="EMBL/GenBank/DDBJ databases">
        <title>Genome sequencing of Solimonas sp. HR-BB.</title>
        <authorList>
            <person name="Lee Y."/>
            <person name="Jeon C.O."/>
        </authorList>
    </citation>
    <scope>NUCLEOTIDE SEQUENCE [LARGE SCALE GENOMIC DNA]</scope>
    <source>
        <strain evidence="2 3">HR-BB</strain>
    </source>
</reference>
<accession>A0A2S5TEF8</accession>
<dbReference type="Pfam" id="PF09694">
    <property type="entry name" value="Gcw_chp"/>
    <property type="match status" value="1"/>
</dbReference>
<evidence type="ECO:0000313" key="3">
    <source>
        <dbReference type="Proteomes" id="UP000238220"/>
    </source>
</evidence>
<dbReference type="InterPro" id="IPR010239">
    <property type="entry name" value="CHP02001"/>
</dbReference>
<dbReference type="NCBIfam" id="TIGR02001">
    <property type="entry name" value="gcw_chp"/>
    <property type="match status" value="1"/>
</dbReference>
<proteinExistence type="predicted"/>
<feature type="signal peptide" evidence="1">
    <location>
        <begin position="1"/>
        <end position="20"/>
    </location>
</feature>
<dbReference type="RefSeq" id="WP_104230965.1">
    <property type="nucleotide sequence ID" value="NZ_PSNW01000007.1"/>
</dbReference>
<gene>
    <name evidence="2" type="ORF">C3942_13955</name>
</gene>
<evidence type="ECO:0000313" key="2">
    <source>
        <dbReference type="EMBL" id="PPE73369.1"/>
    </source>
</evidence>
<comment type="caution">
    <text evidence="2">The sequence shown here is derived from an EMBL/GenBank/DDBJ whole genome shotgun (WGS) entry which is preliminary data.</text>
</comment>